<feature type="region of interest" description="Disordered" evidence="1">
    <location>
        <begin position="151"/>
        <end position="176"/>
    </location>
</feature>
<accession>A0A166AYE9</accession>
<dbReference type="Proteomes" id="UP000077266">
    <property type="component" value="Unassembled WGS sequence"/>
</dbReference>
<feature type="compositionally biased region" description="Basic and acidic residues" evidence="1">
    <location>
        <begin position="94"/>
        <end position="105"/>
    </location>
</feature>
<dbReference type="InParanoid" id="A0A166AYE9"/>
<feature type="region of interest" description="Disordered" evidence="1">
    <location>
        <begin position="490"/>
        <end position="541"/>
    </location>
</feature>
<feature type="region of interest" description="Disordered" evidence="1">
    <location>
        <begin position="327"/>
        <end position="348"/>
    </location>
</feature>
<gene>
    <name evidence="2" type="ORF">EXIGLDRAFT_733627</name>
</gene>
<dbReference type="EMBL" id="KV425945">
    <property type="protein sequence ID" value="KZV96269.1"/>
    <property type="molecule type" value="Genomic_DNA"/>
</dbReference>
<feature type="region of interest" description="Disordered" evidence="1">
    <location>
        <begin position="203"/>
        <end position="273"/>
    </location>
</feature>
<reference evidence="2 3" key="1">
    <citation type="journal article" date="2016" name="Mol. Biol. Evol.">
        <title>Comparative Genomics of Early-Diverging Mushroom-Forming Fungi Provides Insights into the Origins of Lignocellulose Decay Capabilities.</title>
        <authorList>
            <person name="Nagy L.G."/>
            <person name="Riley R."/>
            <person name="Tritt A."/>
            <person name="Adam C."/>
            <person name="Daum C."/>
            <person name="Floudas D."/>
            <person name="Sun H."/>
            <person name="Yadav J.S."/>
            <person name="Pangilinan J."/>
            <person name="Larsson K.H."/>
            <person name="Matsuura K."/>
            <person name="Barry K."/>
            <person name="Labutti K."/>
            <person name="Kuo R."/>
            <person name="Ohm R.A."/>
            <person name="Bhattacharya S.S."/>
            <person name="Shirouzu T."/>
            <person name="Yoshinaga Y."/>
            <person name="Martin F.M."/>
            <person name="Grigoriev I.V."/>
            <person name="Hibbett D.S."/>
        </authorList>
    </citation>
    <scope>NUCLEOTIDE SEQUENCE [LARGE SCALE GENOMIC DNA]</scope>
    <source>
        <strain evidence="2 3">HHB12029</strain>
    </source>
</reference>
<evidence type="ECO:0000313" key="3">
    <source>
        <dbReference type="Proteomes" id="UP000077266"/>
    </source>
</evidence>
<feature type="compositionally biased region" description="Low complexity" evidence="1">
    <location>
        <begin position="153"/>
        <end position="166"/>
    </location>
</feature>
<feature type="compositionally biased region" description="Polar residues" evidence="1">
    <location>
        <begin position="370"/>
        <end position="379"/>
    </location>
</feature>
<feature type="region of interest" description="Disordered" evidence="1">
    <location>
        <begin position="363"/>
        <end position="384"/>
    </location>
</feature>
<organism evidence="2 3">
    <name type="scientific">Exidia glandulosa HHB12029</name>
    <dbReference type="NCBI Taxonomy" id="1314781"/>
    <lineage>
        <taxon>Eukaryota</taxon>
        <taxon>Fungi</taxon>
        <taxon>Dikarya</taxon>
        <taxon>Basidiomycota</taxon>
        <taxon>Agaricomycotina</taxon>
        <taxon>Agaricomycetes</taxon>
        <taxon>Auriculariales</taxon>
        <taxon>Exidiaceae</taxon>
        <taxon>Exidia</taxon>
    </lineage>
</organism>
<evidence type="ECO:0000256" key="1">
    <source>
        <dbReference type="SAM" id="MobiDB-lite"/>
    </source>
</evidence>
<protein>
    <submittedName>
        <fullName evidence="2">Uncharacterized protein</fullName>
    </submittedName>
</protein>
<keyword evidence="3" id="KW-1185">Reference proteome</keyword>
<name>A0A166AYE9_EXIGL</name>
<dbReference type="AlphaFoldDB" id="A0A166AYE9"/>
<proteinExistence type="predicted"/>
<evidence type="ECO:0000313" key="2">
    <source>
        <dbReference type="EMBL" id="KZV96269.1"/>
    </source>
</evidence>
<feature type="compositionally biased region" description="Basic and acidic residues" evidence="1">
    <location>
        <begin position="237"/>
        <end position="253"/>
    </location>
</feature>
<feature type="region of interest" description="Disordered" evidence="1">
    <location>
        <begin position="79"/>
        <end position="105"/>
    </location>
</feature>
<sequence>MCADGSPAGPAIPIVRNALSPHAPTSTRVSSMLVAAPLPSTPDPGHFAPSLNTSMVSWPGPLPRSTPTAYSVSRAYKSLDSDDAAARTSPARPSDGEESAKKKIGVDEHAAALHRLWERLGQESKVQQRALSGVRSVNGYAFYDYQAKVDVDSPASSPSSSESTVRPPSPGYTDKDYAEHIFDRLGPLALQQVSLDFETLVDDDERENRKRPASTARYTAHDDYHKSNAVVEEEQSLEDRRSSEPLVEKRDSGHLNAQVLGIDKNDDAAPDYSAQNYRDADVSSAASSHPSVLPATERVDVGLLADDNVYLDAHHVMQGSSTAVNLGSGDAGNATDDDSSSGGNTAPNLTVSRLAQVEHISTVEHGGHQHPQTPACDTTMNDRDDHHASATIDAEMSDFVDTSTSDGLAGGLVEMDADATTGAAAHAHEQEEEHEEKNVDELLATEATNKNNSRDYESHKNNAQAATHCSTIALKNDIDRGQGEVEIAAAAANNDDQDTKTTVSDASDQDDDQGRDATKGSMQDASNTTDDDEAEDNVHYDPNPFTLGDFLESCDDIVGGFIDAAGEDRFEIWLQGPNCPPIGLLECKLAVLKNPGVLEALARIPNMTLGDAFSIKQLEVLPAVLRAKRLRVIYSGDSRALIYRWPQTVVWMPEVEEITVVAEEGRLSLPASALATLIGTVIRHDRRTRIAFEEIDVPDKKRWARNLRRHGVYDAGFFS</sequence>